<feature type="domain" description="FMN-binding" evidence="2">
    <location>
        <begin position="177"/>
        <end position="252"/>
    </location>
</feature>
<dbReference type="RefSeq" id="WP_004619065.1">
    <property type="nucleotide sequence ID" value="NZ_ACXX02000006.1"/>
</dbReference>
<feature type="transmembrane region" description="Helical" evidence="1">
    <location>
        <begin position="74"/>
        <end position="95"/>
    </location>
</feature>
<dbReference type="Gene3D" id="3.90.1010.20">
    <property type="match status" value="1"/>
</dbReference>
<dbReference type="OrthoDB" id="1738107at2"/>
<dbReference type="Pfam" id="PF04205">
    <property type="entry name" value="FMN_bind"/>
    <property type="match status" value="1"/>
</dbReference>
<dbReference type="EMBL" id="ACXX02000006">
    <property type="protein sequence ID" value="EGD47729.1"/>
    <property type="molecule type" value="Genomic_DNA"/>
</dbReference>
<comment type="caution">
    <text evidence="3">The sequence shown here is derived from an EMBL/GenBank/DDBJ whole genome shotgun (WGS) entry which is preliminary data.</text>
</comment>
<dbReference type="Proteomes" id="UP000003860">
    <property type="component" value="Unassembled WGS sequence"/>
</dbReference>
<protein>
    <submittedName>
        <fullName evidence="3">FMN-binding domain protein</fullName>
    </submittedName>
</protein>
<accession>F1TCL2</accession>
<evidence type="ECO:0000313" key="3">
    <source>
        <dbReference type="EMBL" id="EGD47729.1"/>
    </source>
</evidence>
<keyword evidence="1" id="KW-0812">Transmembrane</keyword>
<dbReference type="AlphaFoldDB" id="F1TCL2"/>
<keyword evidence="1" id="KW-1133">Transmembrane helix</keyword>
<gene>
    <name evidence="3" type="ORF">Cpap_2132</name>
</gene>
<dbReference type="SMART" id="SM00900">
    <property type="entry name" value="FMN_bind"/>
    <property type="match status" value="1"/>
</dbReference>
<dbReference type="eggNOG" id="COG3976">
    <property type="taxonomic scope" value="Bacteria"/>
</dbReference>
<evidence type="ECO:0000256" key="1">
    <source>
        <dbReference type="SAM" id="Phobius"/>
    </source>
</evidence>
<proteinExistence type="predicted"/>
<evidence type="ECO:0000313" key="4">
    <source>
        <dbReference type="Proteomes" id="UP000003860"/>
    </source>
</evidence>
<sequence>MNLLLNFGFAWISVILAVLLSIIYILRKSTNKFNYLVSIIKTANQKLRKYHKYLGVLLVFTGLVHGLFSSQPVLTINFGTIGWIISILLGLNWMFRKYFNKYRGWIYYHRGLTVCFILVLVIHIVDVGIQGPEFLIGAQEANVVEPAIISEETVSTFNKQFAGTELKDGVYEGEANGFRPGLTVSVTVKGNKITSIEITNHNEVNSRYYQKAMDAVPQEIIDSQSLEVDAVSGATFTSTGIVNAVNDALSKAVISGELPEKQQLPENRKGHRR</sequence>
<evidence type="ECO:0000259" key="2">
    <source>
        <dbReference type="SMART" id="SM00900"/>
    </source>
</evidence>
<dbReference type="STRING" id="588581.Cpap_2132"/>
<reference evidence="3" key="2">
    <citation type="submission" date="2011-01" db="EMBL/GenBank/DDBJ databases">
        <title>The Non-contiguous Finished genome of Clostridium papyrosolvens.</title>
        <authorList>
            <person name="Lucas S."/>
            <person name="Copeland A."/>
            <person name="Lapidus A."/>
            <person name="Cheng J.-F."/>
            <person name="Goodwin L."/>
            <person name="Pitluck S."/>
            <person name="Misra M."/>
            <person name="Chertkov O."/>
            <person name="Detter J.C."/>
            <person name="Han C."/>
            <person name="Tapia R."/>
            <person name="Land M."/>
            <person name="Hauser L."/>
            <person name="Kyrpides N."/>
            <person name="Ivanova N."/>
            <person name="Pagani I."/>
            <person name="Mouttaki H."/>
            <person name="He Z."/>
            <person name="Zhou J."/>
            <person name="Hemme C.L."/>
            <person name="Woyke T."/>
        </authorList>
    </citation>
    <scope>NUCLEOTIDE SEQUENCE [LARGE SCALE GENOMIC DNA]</scope>
    <source>
        <strain evidence="3">DSM 2782</strain>
    </source>
</reference>
<feature type="transmembrane region" description="Helical" evidence="1">
    <location>
        <begin position="107"/>
        <end position="125"/>
    </location>
</feature>
<feature type="transmembrane region" description="Helical" evidence="1">
    <location>
        <begin position="50"/>
        <end position="68"/>
    </location>
</feature>
<feature type="transmembrane region" description="Helical" evidence="1">
    <location>
        <begin position="6"/>
        <end position="26"/>
    </location>
</feature>
<keyword evidence="1" id="KW-0472">Membrane</keyword>
<dbReference type="InterPro" id="IPR007329">
    <property type="entry name" value="FMN-bd"/>
</dbReference>
<keyword evidence="4" id="KW-1185">Reference proteome</keyword>
<reference evidence="3" key="1">
    <citation type="submission" date="2009-07" db="EMBL/GenBank/DDBJ databases">
        <authorList>
            <consortium name="US DOE Joint Genome Institute (JGI-PGF)"/>
            <person name="Lucas S."/>
            <person name="Copeland A."/>
            <person name="Lapidus A."/>
            <person name="Glavina del Rio T."/>
            <person name="Tice H."/>
            <person name="Bruce D."/>
            <person name="Goodwin L."/>
            <person name="Pitluck S."/>
            <person name="Larimer F."/>
            <person name="Land M.L."/>
            <person name="Mouttaki H."/>
            <person name="He Z."/>
            <person name="Zhou J."/>
            <person name="Hemme C.L."/>
        </authorList>
    </citation>
    <scope>NUCLEOTIDE SEQUENCE</scope>
    <source>
        <strain evidence="3">DSM 2782</strain>
    </source>
</reference>
<name>F1TCL2_9FIRM</name>
<organism evidence="3 4">
    <name type="scientific">Ruminiclostridium papyrosolvens DSM 2782</name>
    <dbReference type="NCBI Taxonomy" id="588581"/>
    <lineage>
        <taxon>Bacteria</taxon>
        <taxon>Bacillati</taxon>
        <taxon>Bacillota</taxon>
        <taxon>Clostridia</taxon>
        <taxon>Eubacteriales</taxon>
        <taxon>Oscillospiraceae</taxon>
        <taxon>Ruminiclostridium</taxon>
    </lineage>
</organism>
<dbReference type="GO" id="GO:0016020">
    <property type="term" value="C:membrane"/>
    <property type="evidence" value="ECO:0007669"/>
    <property type="project" value="InterPro"/>
</dbReference>
<dbReference type="GO" id="GO:0010181">
    <property type="term" value="F:FMN binding"/>
    <property type="evidence" value="ECO:0007669"/>
    <property type="project" value="InterPro"/>
</dbReference>